<protein>
    <submittedName>
        <fullName evidence="1">Uncharacterized protein</fullName>
    </submittedName>
</protein>
<proteinExistence type="predicted"/>
<evidence type="ECO:0000313" key="1">
    <source>
        <dbReference type="EMBL" id="TKW49095.1"/>
    </source>
</evidence>
<organism evidence="1 2">
    <name type="scientific">Colletotrichum tanaceti</name>
    <dbReference type="NCBI Taxonomy" id="1306861"/>
    <lineage>
        <taxon>Eukaryota</taxon>
        <taxon>Fungi</taxon>
        <taxon>Dikarya</taxon>
        <taxon>Ascomycota</taxon>
        <taxon>Pezizomycotina</taxon>
        <taxon>Sordariomycetes</taxon>
        <taxon>Hypocreomycetidae</taxon>
        <taxon>Glomerellales</taxon>
        <taxon>Glomerellaceae</taxon>
        <taxon>Colletotrichum</taxon>
        <taxon>Colletotrichum destructivum species complex</taxon>
    </lineage>
</organism>
<sequence>MTRQVNPITPYYVLLWERMIPYSPGDAREAYRPPPREKPSADQLASKILSRLSMSCHSPTRPLTPQTTASFRPLRHVILLLTVHLPSAAKKRNKLSRQGQPYASLKTVKVGCQVDIPRLHDASTKSTLMKLQKAARHKLSLNISRHITTRFSSLEPSVHSSNIL</sequence>
<evidence type="ECO:0000313" key="2">
    <source>
        <dbReference type="Proteomes" id="UP000310108"/>
    </source>
</evidence>
<accession>A0A4U6X1S6</accession>
<comment type="caution">
    <text evidence="1">The sequence shown here is derived from an EMBL/GenBank/DDBJ whole genome shotgun (WGS) entry which is preliminary data.</text>
</comment>
<reference evidence="1 2" key="1">
    <citation type="journal article" date="2019" name="PLoS ONE">
        <title>Comparative genome analysis indicates high evolutionary potential of pathogenicity genes in Colletotrichum tanaceti.</title>
        <authorList>
            <person name="Lelwala R.V."/>
            <person name="Korhonen P.K."/>
            <person name="Young N.D."/>
            <person name="Scott J.B."/>
            <person name="Ades P.A."/>
            <person name="Gasser R.B."/>
            <person name="Taylor P.W.J."/>
        </authorList>
    </citation>
    <scope>NUCLEOTIDE SEQUENCE [LARGE SCALE GENOMIC DNA]</scope>
    <source>
        <strain evidence="1">BRIP57314</strain>
    </source>
</reference>
<dbReference type="AlphaFoldDB" id="A0A4U6X1S6"/>
<keyword evidence="2" id="KW-1185">Reference proteome</keyword>
<dbReference type="Proteomes" id="UP000310108">
    <property type="component" value="Unassembled WGS sequence"/>
</dbReference>
<name>A0A4U6X1S6_9PEZI</name>
<dbReference type="EMBL" id="PJEX01000620">
    <property type="protein sequence ID" value="TKW49095.1"/>
    <property type="molecule type" value="Genomic_DNA"/>
</dbReference>
<gene>
    <name evidence="1" type="ORF">CTA1_8170</name>
</gene>